<keyword evidence="3" id="KW-1185">Reference proteome</keyword>
<comment type="caution">
    <text evidence="2">The sequence shown here is derived from an EMBL/GenBank/DDBJ whole genome shotgun (WGS) entry which is preliminary data.</text>
</comment>
<gene>
    <name evidence="2" type="ORF">B0J11DRAFT_578828</name>
</gene>
<accession>A0A9P9IRL2</accession>
<protein>
    <submittedName>
        <fullName evidence="2">Uncharacterized protein</fullName>
    </submittedName>
</protein>
<keyword evidence="1" id="KW-0732">Signal</keyword>
<reference evidence="2" key="1">
    <citation type="journal article" date="2021" name="Nat. Commun.">
        <title>Genetic determinants of endophytism in the Arabidopsis root mycobiome.</title>
        <authorList>
            <person name="Mesny F."/>
            <person name="Miyauchi S."/>
            <person name="Thiergart T."/>
            <person name="Pickel B."/>
            <person name="Atanasova L."/>
            <person name="Karlsson M."/>
            <person name="Huettel B."/>
            <person name="Barry K.W."/>
            <person name="Haridas S."/>
            <person name="Chen C."/>
            <person name="Bauer D."/>
            <person name="Andreopoulos W."/>
            <person name="Pangilinan J."/>
            <person name="LaButti K."/>
            <person name="Riley R."/>
            <person name="Lipzen A."/>
            <person name="Clum A."/>
            <person name="Drula E."/>
            <person name="Henrissat B."/>
            <person name="Kohler A."/>
            <person name="Grigoriev I.V."/>
            <person name="Martin F.M."/>
            <person name="Hacquard S."/>
        </authorList>
    </citation>
    <scope>NUCLEOTIDE SEQUENCE</scope>
    <source>
        <strain evidence="2">MPI-CAGE-CH-0243</strain>
    </source>
</reference>
<name>A0A9P9IRL2_9PLEO</name>
<dbReference type="Proteomes" id="UP000700596">
    <property type="component" value="Unassembled WGS sequence"/>
</dbReference>
<dbReference type="OrthoDB" id="3508922at2759"/>
<evidence type="ECO:0000256" key="1">
    <source>
        <dbReference type="SAM" id="SignalP"/>
    </source>
</evidence>
<evidence type="ECO:0000313" key="3">
    <source>
        <dbReference type="Proteomes" id="UP000700596"/>
    </source>
</evidence>
<organism evidence="2 3">
    <name type="scientific">Dendryphion nanum</name>
    <dbReference type="NCBI Taxonomy" id="256645"/>
    <lineage>
        <taxon>Eukaryota</taxon>
        <taxon>Fungi</taxon>
        <taxon>Dikarya</taxon>
        <taxon>Ascomycota</taxon>
        <taxon>Pezizomycotina</taxon>
        <taxon>Dothideomycetes</taxon>
        <taxon>Pleosporomycetidae</taxon>
        <taxon>Pleosporales</taxon>
        <taxon>Torulaceae</taxon>
        <taxon>Dendryphion</taxon>
    </lineage>
</organism>
<proteinExistence type="predicted"/>
<feature type="signal peptide" evidence="1">
    <location>
        <begin position="1"/>
        <end position="20"/>
    </location>
</feature>
<feature type="chain" id="PRO_5040455792" evidence="1">
    <location>
        <begin position="21"/>
        <end position="168"/>
    </location>
</feature>
<sequence>MFPSTLLLPLTAAFAGLTTSTPIVHQRQLEIPENWNWHVTGWHAGCARSGCSYNFNVTIPTIENKILGVKAYCSGAEVIDGVNLDLNTYRNCQILEGVNNGVSAKFGPRKDFQSGGPEKIFVSFTLGAYEAEGRPEYNFTGNAEAIYNAFVAPLREFDVVPTVVWTSG</sequence>
<dbReference type="AlphaFoldDB" id="A0A9P9IRL2"/>
<dbReference type="EMBL" id="JAGMWT010000005">
    <property type="protein sequence ID" value="KAH7128645.1"/>
    <property type="molecule type" value="Genomic_DNA"/>
</dbReference>
<evidence type="ECO:0000313" key="2">
    <source>
        <dbReference type="EMBL" id="KAH7128645.1"/>
    </source>
</evidence>